<dbReference type="Proteomes" id="UP000230069">
    <property type="component" value="Unassembled WGS sequence"/>
</dbReference>
<evidence type="ECO:0000313" key="6">
    <source>
        <dbReference type="EMBL" id="PIA60737.1"/>
    </source>
</evidence>
<dbReference type="EMBL" id="KZ305020">
    <property type="protein sequence ID" value="PIA60737.1"/>
    <property type="molecule type" value="Genomic_DNA"/>
</dbReference>
<dbReference type="PROSITE" id="PS50090">
    <property type="entry name" value="MYB_LIKE"/>
    <property type="match status" value="1"/>
</dbReference>
<dbReference type="Gene3D" id="1.10.10.60">
    <property type="entry name" value="Homeodomain-like"/>
    <property type="match status" value="1"/>
</dbReference>
<dbReference type="Pfam" id="PF00249">
    <property type="entry name" value="Myb_DNA-binding"/>
    <property type="match status" value="1"/>
</dbReference>
<evidence type="ECO:0000259" key="5">
    <source>
        <dbReference type="PROSITE" id="PS50090"/>
    </source>
</evidence>
<keyword evidence="2" id="KW-0805">Transcription regulation</keyword>
<protein>
    <recommendedName>
        <fullName evidence="5">Myb-like domain-containing protein</fullName>
    </recommendedName>
</protein>
<dbReference type="SUPFAM" id="SSF46689">
    <property type="entry name" value="Homeodomain-like"/>
    <property type="match status" value="1"/>
</dbReference>
<evidence type="ECO:0000313" key="7">
    <source>
        <dbReference type="Proteomes" id="UP000230069"/>
    </source>
</evidence>
<dbReference type="InterPro" id="IPR009057">
    <property type="entry name" value="Homeodomain-like_sf"/>
</dbReference>
<evidence type="ECO:0000256" key="4">
    <source>
        <dbReference type="ARBA" id="ARBA00023242"/>
    </source>
</evidence>
<keyword evidence="7" id="KW-1185">Reference proteome</keyword>
<dbReference type="PANTHER" id="PTHR43952:SF45">
    <property type="entry name" value="PROTEIN RADIALIS-LIKE 4"/>
    <property type="match status" value="1"/>
</dbReference>
<keyword evidence="3" id="KW-0804">Transcription</keyword>
<feature type="domain" description="Myb-like" evidence="5">
    <location>
        <begin position="11"/>
        <end position="57"/>
    </location>
</feature>
<dbReference type="GO" id="GO:0005634">
    <property type="term" value="C:nucleus"/>
    <property type="evidence" value="ECO:0007669"/>
    <property type="project" value="UniProtKB-SubCell"/>
</dbReference>
<evidence type="ECO:0000256" key="2">
    <source>
        <dbReference type="ARBA" id="ARBA00023015"/>
    </source>
</evidence>
<keyword evidence="4" id="KW-0539">Nucleus</keyword>
<dbReference type="SMART" id="SM00717">
    <property type="entry name" value="SANT"/>
    <property type="match status" value="1"/>
</dbReference>
<evidence type="ECO:0000256" key="1">
    <source>
        <dbReference type="ARBA" id="ARBA00004123"/>
    </source>
</evidence>
<dbReference type="PANTHER" id="PTHR43952">
    <property type="entry name" value="MYB FAMILY TRANSCRIPTION FACTOR-RELATED"/>
    <property type="match status" value="1"/>
</dbReference>
<sequence>MDGFQGLFHGWTWEENKLFELALAVVEEDNPNRWDVVSMMVGGRSAEEVEKHYKILLEDLRSIESGYMDHRLGEAHLCLPVEYTRSISWTEEDQKMLVRLDVN</sequence>
<dbReference type="OrthoDB" id="118550at2759"/>
<dbReference type="FunFam" id="1.10.10.60:FF:000154">
    <property type="entry name" value="Transcription factor SRM1"/>
    <property type="match status" value="1"/>
</dbReference>
<comment type="subcellular location">
    <subcellularLocation>
        <location evidence="1">Nucleus</location>
    </subcellularLocation>
</comment>
<gene>
    <name evidence="6" type="ORF">AQUCO_00300327v1</name>
</gene>
<dbReference type="AlphaFoldDB" id="A0A2G5EYL5"/>
<name>A0A2G5EYL5_AQUCA</name>
<dbReference type="InParanoid" id="A0A2G5EYL5"/>
<dbReference type="CDD" id="cd00167">
    <property type="entry name" value="SANT"/>
    <property type="match status" value="1"/>
</dbReference>
<dbReference type="InterPro" id="IPR044636">
    <property type="entry name" value="RADIALIS-like"/>
</dbReference>
<evidence type="ECO:0000256" key="3">
    <source>
        <dbReference type="ARBA" id="ARBA00023163"/>
    </source>
</evidence>
<proteinExistence type="predicted"/>
<dbReference type="GO" id="GO:0003700">
    <property type="term" value="F:DNA-binding transcription factor activity"/>
    <property type="evidence" value="ECO:0007669"/>
    <property type="project" value="InterPro"/>
</dbReference>
<organism evidence="6 7">
    <name type="scientific">Aquilegia coerulea</name>
    <name type="common">Rocky mountain columbine</name>
    <dbReference type="NCBI Taxonomy" id="218851"/>
    <lineage>
        <taxon>Eukaryota</taxon>
        <taxon>Viridiplantae</taxon>
        <taxon>Streptophyta</taxon>
        <taxon>Embryophyta</taxon>
        <taxon>Tracheophyta</taxon>
        <taxon>Spermatophyta</taxon>
        <taxon>Magnoliopsida</taxon>
        <taxon>Ranunculales</taxon>
        <taxon>Ranunculaceae</taxon>
        <taxon>Thalictroideae</taxon>
        <taxon>Aquilegia</taxon>
    </lineage>
</organism>
<accession>A0A2G5EYL5</accession>
<reference evidence="6 7" key="1">
    <citation type="submission" date="2017-09" db="EMBL/GenBank/DDBJ databases">
        <title>WGS assembly of Aquilegia coerulea Goldsmith.</title>
        <authorList>
            <person name="Hodges S."/>
            <person name="Kramer E."/>
            <person name="Nordborg M."/>
            <person name="Tomkins J."/>
            <person name="Borevitz J."/>
            <person name="Derieg N."/>
            <person name="Yan J."/>
            <person name="Mihaltcheva S."/>
            <person name="Hayes R.D."/>
            <person name="Rokhsar D."/>
        </authorList>
    </citation>
    <scope>NUCLEOTIDE SEQUENCE [LARGE SCALE GENOMIC DNA]</scope>
    <source>
        <strain evidence="7">cv. Goldsmith</strain>
    </source>
</reference>
<dbReference type="InterPro" id="IPR001005">
    <property type="entry name" value="SANT/Myb"/>
</dbReference>
<dbReference type="STRING" id="218851.A0A2G5EYL5"/>